<dbReference type="Proteomes" id="UP000009282">
    <property type="component" value="Chromosome"/>
</dbReference>
<evidence type="ECO:0000313" key="2">
    <source>
        <dbReference type="Proteomes" id="UP000009282"/>
    </source>
</evidence>
<keyword evidence="1" id="KW-0548">Nucleotidyltransferase</keyword>
<dbReference type="SUPFAM" id="SSF53448">
    <property type="entry name" value="Nucleotide-diphospho-sugar transferases"/>
    <property type="match status" value="1"/>
</dbReference>
<dbReference type="HOGENOM" id="CLU_042930_1_0_6"/>
<proteinExistence type="predicted"/>
<evidence type="ECO:0000313" key="1">
    <source>
        <dbReference type="EMBL" id="AEP30488.1"/>
    </source>
</evidence>
<sequence>MNIAIIPARGGSKRIPKKNIRRFFGKPLIGYSIDVAKQSGVFDEIIVSTDDAEIAAYAKECGALVPFVRPESLSDDMTGTRPVTNHAIEWAQLNLGSLDFACCIYATAPFLQTQYLQQGLQALKDSPDKGFAYSVTSFAFPIQRALLLKENYAYPAFEKDIYKRSQDLPEAFHDAGQFYWGTVDAYLSSKPIFSEHGIPVILPRHLVQDIDTQEDWDRAELMYKAYSLQQRGSH</sequence>
<dbReference type="eggNOG" id="COG1083">
    <property type="taxonomic scope" value="Bacteria"/>
</dbReference>
<dbReference type="AlphaFoldDB" id="G4QHV5"/>
<dbReference type="PANTHER" id="PTHR21485">
    <property type="entry name" value="HAD SUPERFAMILY MEMBERS CMAS AND KDSC"/>
    <property type="match status" value="1"/>
</dbReference>
<reference evidence="1 2" key="1">
    <citation type="journal article" date="2011" name="J. Bacteriol.">
        <title>Complete genome sequence of seawater bacterium Glaciecola nitratireducens FR1064T.</title>
        <authorList>
            <person name="Bian F."/>
            <person name="Qin Q.L."/>
            <person name="Xie B.B."/>
            <person name="Shu Y.L."/>
            <person name="Zhang X.Y."/>
            <person name="Yu Y."/>
            <person name="Chen B."/>
            <person name="Chen X.L."/>
            <person name="Zhou B.C."/>
            <person name="Zhang Y.Z."/>
        </authorList>
    </citation>
    <scope>NUCLEOTIDE SEQUENCE [LARGE SCALE GENOMIC DNA]</scope>
    <source>
        <strain evidence="2">JCM 12485 / KCTC 12276 / FR1064</strain>
    </source>
</reference>
<organism evidence="1 2">
    <name type="scientific">Glaciecola nitratireducens (strain JCM 12485 / KCTC 12276 / FR1064)</name>
    <dbReference type="NCBI Taxonomy" id="1085623"/>
    <lineage>
        <taxon>Bacteria</taxon>
        <taxon>Pseudomonadati</taxon>
        <taxon>Pseudomonadota</taxon>
        <taxon>Gammaproteobacteria</taxon>
        <taxon>Alteromonadales</taxon>
        <taxon>Alteromonadaceae</taxon>
        <taxon>Brumicola</taxon>
    </lineage>
</organism>
<protein>
    <submittedName>
        <fullName evidence="1">Acylneuraminate cytidylyltransferase</fullName>
    </submittedName>
</protein>
<dbReference type="KEGG" id="gni:GNIT_2391"/>
<keyword evidence="2" id="KW-1185">Reference proteome</keyword>
<dbReference type="STRING" id="1085623.GNIT_2391"/>
<dbReference type="NCBIfam" id="TIGR03584">
    <property type="entry name" value="PseF"/>
    <property type="match status" value="1"/>
</dbReference>
<dbReference type="PANTHER" id="PTHR21485:SF6">
    <property type="entry name" value="N-ACYLNEURAMINATE CYTIDYLYLTRANSFERASE-RELATED"/>
    <property type="match status" value="1"/>
</dbReference>
<dbReference type="InterPro" id="IPR003329">
    <property type="entry name" value="Cytidylyl_trans"/>
</dbReference>
<dbReference type="InterPro" id="IPR050793">
    <property type="entry name" value="CMP-NeuNAc_synthase"/>
</dbReference>
<dbReference type="Gene3D" id="3.90.550.10">
    <property type="entry name" value="Spore Coat Polysaccharide Biosynthesis Protein SpsA, Chain A"/>
    <property type="match status" value="1"/>
</dbReference>
<dbReference type="InterPro" id="IPR029044">
    <property type="entry name" value="Nucleotide-diphossugar_trans"/>
</dbReference>
<dbReference type="RefSeq" id="WP_014109361.1">
    <property type="nucleotide sequence ID" value="NC_016041.1"/>
</dbReference>
<dbReference type="Pfam" id="PF02348">
    <property type="entry name" value="CTP_transf_3"/>
    <property type="match status" value="1"/>
</dbReference>
<name>G4QHV5_GLANF</name>
<gene>
    <name evidence="1" type="primary">neuA</name>
    <name evidence="1" type="ordered locus">GNIT_2391</name>
</gene>
<dbReference type="EMBL" id="CP003060">
    <property type="protein sequence ID" value="AEP30488.1"/>
    <property type="molecule type" value="Genomic_DNA"/>
</dbReference>
<keyword evidence="1" id="KW-0808">Transferase</keyword>
<accession>G4QHV5</accession>
<dbReference type="CDD" id="cd02513">
    <property type="entry name" value="CMP-NeuAc_Synthase"/>
    <property type="match status" value="1"/>
</dbReference>
<dbReference type="GO" id="GO:0008781">
    <property type="term" value="F:N-acylneuraminate cytidylyltransferase activity"/>
    <property type="evidence" value="ECO:0007669"/>
    <property type="project" value="TreeGrafter"/>
</dbReference>
<dbReference type="OrthoDB" id="9805604at2"/>
<dbReference type="InterPro" id="IPR020039">
    <property type="entry name" value="PseF"/>
</dbReference>